<proteinExistence type="predicted"/>
<evidence type="ECO:0008006" key="4">
    <source>
        <dbReference type="Google" id="ProtNLM"/>
    </source>
</evidence>
<dbReference type="EMBL" id="DAAVEW010000036">
    <property type="protein sequence ID" value="HAF4429847.1"/>
    <property type="molecule type" value="Genomic_DNA"/>
</dbReference>
<organism evidence="2">
    <name type="scientific">Salmonella enterica</name>
    <name type="common">Salmonella choleraesuis</name>
    <dbReference type="NCBI Taxonomy" id="28901"/>
    <lineage>
        <taxon>Bacteria</taxon>
        <taxon>Pseudomonadati</taxon>
        <taxon>Pseudomonadota</taxon>
        <taxon>Gammaproteobacteria</taxon>
        <taxon>Enterobacterales</taxon>
        <taxon>Enterobacteriaceae</taxon>
        <taxon>Salmonella</taxon>
    </lineage>
</organism>
<reference evidence="2" key="2">
    <citation type="submission" date="2020-02" db="EMBL/GenBank/DDBJ databases">
        <authorList>
            <consortium name="NCBI Pathogen Detection Project"/>
        </authorList>
    </citation>
    <scope>NUCLEOTIDE SEQUENCE</scope>
    <source>
        <strain evidence="3">MA.CK_03/00008112</strain>
        <strain evidence="2">MA.CK_99/00002863-2</strain>
    </source>
</reference>
<accession>A0A747EY41</accession>
<feature type="chain" id="PRO_5036197716" description="Phage virulence factor" evidence="1">
    <location>
        <begin position="27"/>
        <end position="74"/>
    </location>
</feature>
<name>A0A747EY41_SALER</name>
<comment type="caution">
    <text evidence="2">The sequence shown here is derived from an EMBL/GenBank/DDBJ whole genome shotgun (WGS) entry which is preliminary data.</text>
</comment>
<keyword evidence="1" id="KW-0732">Signal</keyword>
<feature type="signal peptide" evidence="1">
    <location>
        <begin position="1"/>
        <end position="26"/>
    </location>
</feature>
<dbReference type="AlphaFoldDB" id="A0A747EY41"/>
<dbReference type="EMBL" id="DAAXTA010000003">
    <property type="protein sequence ID" value="HAG2457283.1"/>
    <property type="molecule type" value="Genomic_DNA"/>
</dbReference>
<dbReference type="InterPro" id="IPR029335">
    <property type="entry name" value="PAGK"/>
</dbReference>
<evidence type="ECO:0000313" key="3">
    <source>
        <dbReference type="EMBL" id="HAG2457283.1"/>
    </source>
</evidence>
<dbReference type="Pfam" id="PF15284">
    <property type="entry name" value="PAGK"/>
    <property type="match status" value="1"/>
</dbReference>
<evidence type="ECO:0000313" key="2">
    <source>
        <dbReference type="EMBL" id="HAF4429847.1"/>
    </source>
</evidence>
<evidence type="ECO:0000256" key="1">
    <source>
        <dbReference type="SAM" id="SignalP"/>
    </source>
</evidence>
<reference evidence="2" key="1">
    <citation type="journal article" date="2018" name="Genome Biol.">
        <title>SKESA: strategic k-mer extension for scrupulous assemblies.</title>
        <authorList>
            <person name="Souvorov A."/>
            <person name="Agarwala R."/>
            <person name="Lipman D.J."/>
        </authorList>
    </citation>
    <scope>NUCLEOTIDE SEQUENCE</scope>
    <source>
        <strain evidence="3">MA.CK_03/00008112</strain>
        <strain evidence="2">MA.CK_99/00002863-2</strain>
    </source>
</reference>
<protein>
    <recommendedName>
        <fullName evidence="4">Phage virulence factor</fullName>
    </recommendedName>
</protein>
<gene>
    <name evidence="2" type="ORF">G8L30_004630</name>
    <name evidence="3" type="ORF">G8W68_001294</name>
</gene>
<sequence>MRHVKNIFLVLAFALSAAAFSTSAMAASNPPPAHKPGGLDIGDVVLPPPPDWCKNYPPDEMRPPELGKICQWNK</sequence>